<dbReference type="FunFam" id="3.30.710.10:FF:000156">
    <property type="entry name" value="Zinc finger protein chinmo"/>
    <property type="match status" value="1"/>
</dbReference>
<feature type="domain" description="C2H2-type" evidence="6">
    <location>
        <begin position="527"/>
        <end position="555"/>
    </location>
</feature>
<protein>
    <submittedName>
        <fullName evidence="7">Broad-complex core protein isoform 6</fullName>
    </submittedName>
</protein>
<dbReference type="GO" id="GO:0008270">
    <property type="term" value="F:zinc ion binding"/>
    <property type="evidence" value="ECO:0007669"/>
    <property type="project" value="UniProtKB-KW"/>
</dbReference>
<evidence type="ECO:0000256" key="3">
    <source>
        <dbReference type="PROSITE-ProRule" id="PRU00042"/>
    </source>
</evidence>
<dbReference type="EMBL" id="GAKP01014711">
    <property type="protein sequence ID" value="JAC44241.1"/>
    <property type="molecule type" value="Transcribed_RNA"/>
</dbReference>
<organism evidence="7">
    <name type="scientific">Bactrocera dorsalis</name>
    <name type="common">Oriental fruit fly</name>
    <name type="synonym">Dacus dorsalis</name>
    <dbReference type="NCBI Taxonomy" id="27457"/>
    <lineage>
        <taxon>Eukaryota</taxon>
        <taxon>Metazoa</taxon>
        <taxon>Ecdysozoa</taxon>
        <taxon>Arthropoda</taxon>
        <taxon>Hexapoda</taxon>
        <taxon>Insecta</taxon>
        <taxon>Pterygota</taxon>
        <taxon>Neoptera</taxon>
        <taxon>Endopterygota</taxon>
        <taxon>Diptera</taxon>
        <taxon>Brachycera</taxon>
        <taxon>Muscomorpha</taxon>
        <taxon>Tephritoidea</taxon>
        <taxon>Tephritidae</taxon>
        <taxon>Bactrocera</taxon>
        <taxon>Bactrocera</taxon>
    </lineage>
</organism>
<feature type="compositionally biased region" description="Gly residues" evidence="4">
    <location>
        <begin position="230"/>
        <end position="248"/>
    </location>
</feature>
<feature type="domain" description="C2H2-type" evidence="6">
    <location>
        <begin position="499"/>
        <end position="527"/>
    </location>
</feature>
<dbReference type="PROSITE" id="PS50157">
    <property type="entry name" value="ZINC_FINGER_C2H2_2"/>
    <property type="match status" value="2"/>
</dbReference>
<dbReference type="GO" id="GO:0006357">
    <property type="term" value="P:regulation of transcription by RNA polymerase II"/>
    <property type="evidence" value="ECO:0007669"/>
    <property type="project" value="TreeGrafter"/>
</dbReference>
<keyword evidence="3" id="KW-0862">Zinc</keyword>
<evidence type="ECO:0000256" key="1">
    <source>
        <dbReference type="ARBA" id="ARBA00004123"/>
    </source>
</evidence>
<keyword evidence="2" id="KW-0539">Nucleus</keyword>
<dbReference type="CDD" id="cd18315">
    <property type="entry name" value="BTB_POZ_BAB-like"/>
    <property type="match status" value="1"/>
</dbReference>
<feature type="compositionally biased region" description="Polar residues" evidence="4">
    <location>
        <begin position="339"/>
        <end position="363"/>
    </location>
</feature>
<sequence>MDPQQQFCLKWNSYSSNLAITFSNLFKSDVLADVTLSCDGRVFKAHKLILAACSKKFAELFESTPTNGQCVVILEATSSDNMAALLEFMYKGEVHVSQEALNSFLKSAENLQVKGLSTETGRLAAQQAQQHIDASPLDSPTGRRSMRNSLSGAGGLGSAVGGNPLSSIGGGIPSGAIIGGNMAAAMAANAERISNSGNGSGASGNGCSAGSIISGGAHCNATASGAGATCGGGASASAGGPGGMGSGAGVAHHLSSSSGNLKQECDSLMQSSTAAALAAGIPPYVPPIYRPMSFEPPRKRVLRSPYAEHEVRGSVLRDGSKNSSSECASPISKPPYHRPSSSASSNAPTEADTMQSERTSPSRYENHSPGATAANGNMPSNLSGSLERTVKTERNNGSTHEANDDDQSEHDESIDNGAEDLRVKLENSNYSPPPPQPPTSNASSTTPSALLDNLKNVEAGLPSNLATSIAPEDMLNVWNATKLNNKNSGMVNTADGKKLKCLYCDRLYGYETNLRAHIRQRHQGIRVHCPFCSRTFTRNNTVRRHIAREHKQEIGLNVGSSGIVPASVVAAAAAATANHSQ</sequence>
<dbReference type="GO" id="GO:0048513">
    <property type="term" value="P:animal organ development"/>
    <property type="evidence" value="ECO:0007669"/>
    <property type="project" value="UniProtKB-ARBA"/>
</dbReference>
<feature type="compositionally biased region" description="Polar residues" evidence="4">
    <location>
        <begin position="374"/>
        <end position="386"/>
    </location>
</feature>
<dbReference type="GO" id="GO:0005634">
    <property type="term" value="C:nucleus"/>
    <property type="evidence" value="ECO:0007669"/>
    <property type="project" value="UniProtKB-SubCell"/>
</dbReference>
<dbReference type="PANTHER" id="PTHR23110:SF94">
    <property type="entry name" value="ZINC FINGER PROTEIN CHINMO"/>
    <property type="match status" value="1"/>
</dbReference>
<evidence type="ECO:0000259" key="5">
    <source>
        <dbReference type="PROSITE" id="PS50097"/>
    </source>
</evidence>
<dbReference type="GO" id="GO:0048666">
    <property type="term" value="P:neuron development"/>
    <property type="evidence" value="ECO:0007669"/>
    <property type="project" value="UniProtKB-ARBA"/>
</dbReference>
<feature type="region of interest" description="Disordered" evidence="4">
    <location>
        <begin position="122"/>
        <end position="153"/>
    </location>
</feature>
<keyword evidence="3" id="KW-0479">Metal-binding</keyword>
<dbReference type="PANTHER" id="PTHR23110">
    <property type="entry name" value="BTB DOMAIN TRANSCRIPTION FACTOR"/>
    <property type="match status" value="1"/>
</dbReference>
<gene>
    <name evidence="7" type="primary">BRC4</name>
</gene>
<name>A0A034VLQ7_BACDO</name>
<dbReference type="SUPFAM" id="SSF57667">
    <property type="entry name" value="beta-beta-alpha zinc fingers"/>
    <property type="match status" value="1"/>
</dbReference>
<evidence type="ECO:0000313" key="7">
    <source>
        <dbReference type="EMBL" id="JAC44241.1"/>
    </source>
</evidence>
<dbReference type="InterPro" id="IPR013087">
    <property type="entry name" value="Znf_C2H2_type"/>
</dbReference>
<dbReference type="SUPFAM" id="SSF54695">
    <property type="entry name" value="POZ domain"/>
    <property type="match status" value="1"/>
</dbReference>
<reference evidence="7" key="1">
    <citation type="journal article" date="2014" name="BMC Genomics">
        <title>Characterizing the developmental transcriptome of the oriental fruit fly, Bactrocera dorsalis (Diptera: Tephritidae) through comparative genomic analysis with Drosophila melanogaster utilizing modENCODE datasets.</title>
        <authorList>
            <person name="Geib S.M."/>
            <person name="Calla B."/>
            <person name="Hall B."/>
            <person name="Hou S."/>
            <person name="Manoukis N.C."/>
        </authorList>
    </citation>
    <scope>NUCLEOTIDE SEQUENCE</scope>
    <source>
        <strain evidence="7">Punador</strain>
    </source>
</reference>
<dbReference type="InterPro" id="IPR051095">
    <property type="entry name" value="Dros_DevTransReg"/>
</dbReference>
<dbReference type="FunFam" id="3.30.160.60:FF:002618">
    <property type="entry name" value="Bmp-induced factor"/>
    <property type="match status" value="1"/>
</dbReference>
<dbReference type="OrthoDB" id="10261408at2759"/>
<dbReference type="PROSITE" id="PS00028">
    <property type="entry name" value="ZINC_FINGER_C2H2_1"/>
    <property type="match status" value="2"/>
</dbReference>
<feature type="region of interest" description="Disordered" evidence="4">
    <location>
        <begin position="305"/>
        <end position="413"/>
    </location>
</feature>
<evidence type="ECO:0000259" key="6">
    <source>
        <dbReference type="PROSITE" id="PS50157"/>
    </source>
</evidence>
<evidence type="ECO:0000256" key="4">
    <source>
        <dbReference type="SAM" id="MobiDB-lite"/>
    </source>
</evidence>
<feature type="compositionally biased region" description="Polar residues" evidence="4">
    <location>
        <begin position="122"/>
        <end position="132"/>
    </location>
</feature>
<dbReference type="GO" id="GO:0003006">
    <property type="term" value="P:developmental process involved in reproduction"/>
    <property type="evidence" value="ECO:0007669"/>
    <property type="project" value="UniProtKB-ARBA"/>
</dbReference>
<dbReference type="SMART" id="SM00355">
    <property type="entry name" value="ZnF_C2H2"/>
    <property type="match status" value="2"/>
</dbReference>
<dbReference type="EMBL" id="GAKP01014714">
    <property type="protein sequence ID" value="JAC44238.1"/>
    <property type="molecule type" value="Transcribed_RNA"/>
</dbReference>
<keyword evidence="3" id="KW-0863">Zinc-finger</keyword>
<feature type="compositionally biased region" description="Acidic residues" evidence="4">
    <location>
        <begin position="403"/>
        <end position="413"/>
    </location>
</feature>
<dbReference type="InterPro" id="IPR011333">
    <property type="entry name" value="SKP1/BTB/POZ_sf"/>
</dbReference>
<feature type="domain" description="BTB" evidence="5">
    <location>
        <begin position="32"/>
        <end position="98"/>
    </location>
</feature>
<dbReference type="Gene3D" id="3.30.710.10">
    <property type="entry name" value="Potassium Channel Kv1.1, Chain A"/>
    <property type="match status" value="1"/>
</dbReference>
<dbReference type="SMART" id="SM00225">
    <property type="entry name" value="BTB"/>
    <property type="match status" value="1"/>
</dbReference>
<dbReference type="Gene3D" id="3.30.160.60">
    <property type="entry name" value="Classic Zinc Finger"/>
    <property type="match status" value="1"/>
</dbReference>
<feature type="region of interest" description="Disordered" evidence="4">
    <location>
        <begin position="425"/>
        <end position="448"/>
    </location>
</feature>
<dbReference type="InterPro" id="IPR000210">
    <property type="entry name" value="BTB/POZ_dom"/>
</dbReference>
<dbReference type="InterPro" id="IPR036236">
    <property type="entry name" value="Znf_C2H2_sf"/>
</dbReference>
<evidence type="ECO:0000256" key="2">
    <source>
        <dbReference type="ARBA" id="ARBA00023242"/>
    </source>
</evidence>
<dbReference type="PROSITE" id="PS50097">
    <property type="entry name" value="BTB"/>
    <property type="match status" value="1"/>
</dbReference>
<dbReference type="Pfam" id="PF00651">
    <property type="entry name" value="BTB"/>
    <property type="match status" value="1"/>
</dbReference>
<comment type="subcellular location">
    <subcellularLocation>
        <location evidence="1">Nucleus</location>
    </subcellularLocation>
</comment>
<proteinExistence type="predicted"/>
<accession>A0A034VLQ7</accession>
<feature type="region of interest" description="Disordered" evidence="4">
    <location>
        <begin position="230"/>
        <end position="266"/>
    </location>
</feature>
<feature type="compositionally biased region" description="Low complexity" evidence="4">
    <location>
        <begin position="439"/>
        <end position="448"/>
    </location>
</feature>
<dbReference type="AlphaFoldDB" id="A0A034VLQ7"/>